<evidence type="ECO:0000256" key="4">
    <source>
        <dbReference type="ARBA" id="ARBA00022729"/>
    </source>
</evidence>
<feature type="chain" id="PRO_5040123204" description="Copper acquisition factor BIM1-like domain-containing protein" evidence="10">
    <location>
        <begin position="18"/>
        <end position="272"/>
    </location>
</feature>
<dbReference type="CDD" id="cd21176">
    <property type="entry name" value="LPMO_auxiliary-like"/>
    <property type="match status" value="1"/>
</dbReference>
<dbReference type="AlphaFoldDB" id="A0A9P4GJ06"/>
<evidence type="ECO:0000256" key="9">
    <source>
        <dbReference type="SAM" id="Phobius"/>
    </source>
</evidence>
<evidence type="ECO:0000313" key="12">
    <source>
        <dbReference type="EMBL" id="KAF1846056.1"/>
    </source>
</evidence>
<keyword evidence="9" id="KW-0812">Transmembrane</keyword>
<evidence type="ECO:0000259" key="11">
    <source>
        <dbReference type="Pfam" id="PF20238"/>
    </source>
</evidence>
<evidence type="ECO:0000256" key="5">
    <source>
        <dbReference type="ARBA" id="ARBA00023136"/>
    </source>
</evidence>
<evidence type="ECO:0000313" key="13">
    <source>
        <dbReference type="Proteomes" id="UP000800039"/>
    </source>
</evidence>
<accession>A0A9P4GJ06</accession>
<feature type="compositionally biased region" description="Polar residues" evidence="8">
    <location>
        <begin position="184"/>
        <end position="197"/>
    </location>
</feature>
<comment type="caution">
    <text evidence="12">The sequence shown here is derived from an EMBL/GenBank/DDBJ whole genome shotgun (WGS) entry which is preliminary data.</text>
</comment>
<evidence type="ECO:0000256" key="6">
    <source>
        <dbReference type="ARBA" id="ARBA00023180"/>
    </source>
</evidence>
<gene>
    <name evidence="12" type="ORF">K460DRAFT_366896</name>
</gene>
<keyword evidence="9" id="KW-1133">Transmembrane helix</keyword>
<keyword evidence="6" id="KW-0325">Glycoprotein</keyword>
<dbReference type="PANTHER" id="PTHR34992">
    <property type="entry name" value="HYPHAL ANASTAMOSIS-7 PROTEIN"/>
    <property type="match status" value="1"/>
</dbReference>
<evidence type="ECO:0000256" key="2">
    <source>
        <dbReference type="ARBA" id="ARBA00022475"/>
    </source>
</evidence>
<feature type="transmembrane region" description="Helical" evidence="9">
    <location>
        <begin position="218"/>
        <end position="240"/>
    </location>
</feature>
<comment type="subcellular location">
    <subcellularLocation>
        <location evidence="1">Cell membrane</location>
        <topology evidence="1">Lipid-anchor</topology>
        <topology evidence="1">GPI-anchor</topology>
    </subcellularLocation>
</comment>
<feature type="signal peptide" evidence="10">
    <location>
        <begin position="1"/>
        <end position="17"/>
    </location>
</feature>
<dbReference type="InterPro" id="IPR046936">
    <property type="entry name" value="BIM1-like"/>
</dbReference>
<dbReference type="Proteomes" id="UP000800039">
    <property type="component" value="Unassembled WGS sequence"/>
</dbReference>
<keyword evidence="4 10" id="KW-0732">Signal</keyword>
<name>A0A9P4GJ06_9PLEO</name>
<evidence type="ECO:0000256" key="8">
    <source>
        <dbReference type="SAM" id="MobiDB-lite"/>
    </source>
</evidence>
<dbReference type="GeneID" id="63850724"/>
<keyword evidence="5 9" id="KW-0472">Membrane</keyword>
<dbReference type="GO" id="GO:0098552">
    <property type="term" value="C:side of membrane"/>
    <property type="evidence" value="ECO:0007669"/>
    <property type="project" value="UniProtKB-KW"/>
</dbReference>
<evidence type="ECO:0000256" key="7">
    <source>
        <dbReference type="ARBA" id="ARBA00023288"/>
    </source>
</evidence>
<evidence type="ECO:0000256" key="10">
    <source>
        <dbReference type="SAM" id="SignalP"/>
    </source>
</evidence>
<evidence type="ECO:0000256" key="1">
    <source>
        <dbReference type="ARBA" id="ARBA00004609"/>
    </source>
</evidence>
<dbReference type="Pfam" id="PF20238">
    <property type="entry name" value="BIM1-like_dom"/>
    <property type="match status" value="1"/>
</dbReference>
<feature type="compositionally biased region" description="Low complexity" evidence="8">
    <location>
        <begin position="198"/>
        <end position="210"/>
    </location>
</feature>
<protein>
    <recommendedName>
        <fullName evidence="11">Copper acquisition factor BIM1-like domain-containing protein</fullName>
    </recommendedName>
</protein>
<keyword evidence="2" id="KW-1003">Cell membrane</keyword>
<proteinExistence type="predicted"/>
<dbReference type="RefSeq" id="XP_040788619.1">
    <property type="nucleotide sequence ID" value="XM_040933473.1"/>
</dbReference>
<dbReference type="InterPro" id="IPR046530">
    <property type="entry name" value="BIM1-like_dom"/>
</dbReference>
<dbReference type="PANTHER" id="PTHR34992:SF5">
    <property type="entry name" value="ANCHORED PROTEIN, PUTATIVE (AFU_ORTHOLOGUE AFUA_6G02800)-RELATED"/>
    <property type="match status" value="1"/>
</dbReference>
<sequence>MRSSLLSLAVLPLLAAAQKHGSGAEGTVMGPVQFLWPSDRLWDAKTDNVAPCGSPDGPKNRTTYPLSQGSVALSIADEAYKIAFRLAIGDNPTKQSDFDDQIVDNVTEVDPGHQCYKIEALENIREGTNATIQLEYWADFEGENDGKNQSFFACADITFVETKNFKLQVPCFNVTSKDFEPPETSGTPATPSGGANLSGSQTPSASSGSSGLSKGAKAGIAVGVIVAGLAIFGAIGFFLWRRGRNAGLQGKDQYELRAKNLSSPDGDRKVGA</sequence>
<organism evidence="12 13">
    <name type="scientific">Cucurbitaria berberidis CBS 394.84</name>
    <dbReference type="NCBI Taxonomy" id="1168544"/>
    <lineage>
        <taxon>Eukaryota</taxon>
        <taxon>Fungi</taxon>
        <taxon>Dikarya</taxon>
        <taxon>Ascomycota</taxon>
        <taxon>Pezizomycotina</taxon>
        <taxon>Dothideomycetes</taxon>
        <taxon>Pleosporomycetidae</taxon>
        <taxon>Pleosporales</taxon>
        <taxon>Pleosporineae</taxon>
        <taxon>Cucurbitariaceae</taxon>
        <taxon>Cucurbitaria</taxon>
    </lineage>
</organism>
<dbReference type="OrthoDB" id="2587363at2759"/>
<reference evidence="12" key="1">
    <citation type="submission" date="2020-01" db="EMBL/GenBank/DDBJ databases">
        <authorList>
            <consortium name="DOE Joint Genome Institute"/>
            <person name="Haridas S."/>
            <person name="Albert R."/>
            <person name="Binder M."/>
            <person name="Bloem J."/>
            <person name="Labutti K."/>
            <person name="Salamov A."/>
            <person name="Andreopoulos B."/>
            <person name="Baker S.E."/>
            <person name="Barry K."/>
            <person name="Bills G."/>
            <person name="Bluhm B.H."/>
            <person name="Cannon C."/>
            <person name="Castanera R."/>
            <person name="Culley D.E."/>
            <person name="Daum C."/>
            <person name="Ezra D."/>
            <person name="Gonzalez J.B."/>
            <person name="Henrissat B."/>
            <person name="Kuo A."/>
            <person name="Liang C."/>
            <person name="Lipzen A."/>
            <person name="Lutzoni F."/>
            <person name="Magnuson J."/>
            <person name="Mondo S."/>
            <person name="Nolan M."/>
            <person name="Ohm R."/>
            <person name="Pangilinan J."/>
            <person name="Park H.-J."/>
            <person name="Ramirez L."/>
            <person name="Alfaro M."/>
            <person name="Sun H."/>
            <person name="Tritt A."/>
            <person name="Yoshinaga Y."/>
            <person name="Zwiers L.-H."/>
            <person name="Turgeon B.G."/>
            <person name="Goodwin S.B."/>
            <person name="Spatafora J.W."/>
            <person name="Crous P.W."/>
            <person name="Grigoriev I.V."/>
        </authorList>
    </citation>
    <scope>NUCLEOTIDE SEQUENCE</scope>
    <source>
        <strain evidence="12">CBS 394.84</strain>
    </source>
</reference>
<keyword evidence="7" id="KW-0449">Lipoprotein</keyword>
<keyword evidence="3" id="KW-0336">GPI-anchor</keyword>
<feature type="domain" description="Copper acquisition factor BIM1-like" evidence="11">
    <location>
        <begin position="29"/>
        <end position="175"/>
    </location>
</feature>
<keyword evidence="13" id="KW-1185">Reference proteome</keyword>
<evidence type="ECO:0000256" key="3">
    <source>
        <dbReference type="ARBA" id="ARBA00022622"/>
    </source>
</evidence>
<feature type="region of interest" description="Disordered" evidence="8">
    <location>
        <begin position="177"/>
        <end position="210"/>
    </location>
</feature>
<dbReference type="EMBL" id="ML976616">
    <property type="protein sequence ID" value="KAF1846056.1"/>
    <property type="molecule type" value="Genomic_DNA"/>
</dbReference>
<dbReference type="GO" id="GO:0005886">
    <property type="term" value="C:plasma membrane"/>
    <property type="evidence" value="ECO:0007669"/>
    <property type="project" value="UniProtKB-SubCell"/>
</dbReference>